<dbReference type="KEGG" id="lrz:BJI69_19930"/>
<feature type="domain" description="PucR C-terminal helix-turn-helix" evidence="1">
    <location>
        <begin position="112"/>
        <end position="169"/>
    </location>
</feature>
<dbReference type="Pfam" id="PF13556">
    <property type="entry name" value="HTH_30"/>
    <property type="match status" value="1"/>
</dbReference>
<dbReference type="InterPro" id="IPR025736">
    <property type="entry name" value="PucR_C-HTH_dom"/>
</dbReference>
<protein>
    <recommendedName>
        <fullName evidence="1">PucR C-terminal helix-turn-helix domain-containing protein</fullName>
    </recommendedName>
</protein>
<accession>A0A1L3EY53</accession>
<dbReference type="RefSeq" id="WP_052767139.1">
    <property type="nucleotide sequence ID" value="NZ_CP017480.1"/>
</dbReference>
<dbReference type="AlphaFoldDB" id="A0A1L3EY53"/>
<reference evidence="3" key="1">
    <citation type="submission" date="2016-09" db="EMBL/GenBank/DDBJ databases">
        <authorList>
            <person name="Lysoe E."/>
        </authorList>
    </citation>
    <scope>NUCLEOTIDE SEQUENCE [LARGE SCALE GENOMIC DNA]</scope>
    <source>
        <strain evidence="3">LJ96T</strain>
    </source>
</reference>
<evidence type="ECO:0000313" key="2">
    <source>
        <dbReference type="EMBL" id="APG05947.1"/>
    </source>
</evidence>
<gene>
    <name evidence="2" type="ORF">BJI69_19930</name>
</gene>
<dbReference type="STRING" id="1440763.BJI69_19930"/>
<evidence type="ECO:0000259" key="1">
    <source>
        <dbReference type="Pfam" id="PF13556"/>
    </source>
</evidence>
<organism evidence="2 3">
    <name type="scientific">Luteibacter rhizovicinus DSM 16549</name>
    <dbReference type="NCBI Taxonomy" id="1440763"/>
    <lineage>
        <taxon>Bacteria</taxon>
        <taxon>Pseudomonadati</taxon>
        <taxon>Pseudomonadota</taxon>
        <taxon>Gammaproteobacteria</taxon>
        <taxon>Lysobacterales</taxon>
        <taxon>Rhodanobacteraceae</taxon>
        <taxon>Luteibacter</taxon>
    </lineage>
</organism>
<dbReference type="OrthoDB" id="9792148at2"/>
<name>A0A1L3EY53_9GAMM</name>
<proteinExistence type="predicted"/>
<sequence length="179" mass="19571">MHRGRLVVWVPTTRGESILATDRLLRGHAHALVRSVPGVSAVGVGLMNDGPAGWAESVGEAFKALEAGLRGGKDADVFLYSDVAVSDSVLRAGNVLRYLNSLLERISLEPDLLTTLATYFDQGQHRKLTSAALGIHPNTLNYRLERVESILGARLDEAGWISRLDVAVRLRRLSHIREV</sequence>
<dbReference type="PANTHER" id="PTHR33744:SF7">
    <property type="entry name" value="PUCR FAMILY TRANSCRIPTIONAL REGULATOR"/>
    <property type="match status" value="1"/>
</dbReference>
<dbReference type="InterPro" id="IPR042070">
    <property type="entry name" value="PucR_C-HTH_sf"/>
</dbReference>
<keyword evidence="3" id="KW-1185">Reference proteome</keyword>
<dbReference type="InterPro" id="IPR051448">
    <property type="entry name" value="CdaR-like_regulators"/>
</dbReference>
<dbReference type="PANTHER" id="PTHR33744">
    <property type="entry name" value="CARBOHYDRATE DIACID REGULATOR"/>
    <property type="match status" value="1"/>
</dbReference>
<evidence type="ECO:0000313" key="3">
    <source>
        <dbReference type="Proteomes" id="UP000182987"/>
    </source>
</evidence>
<dbReference type="EMBL" id="CP017480">
    <property type="protein sequence ID" value="APG05947.1"/>
    <property type="molecule type" value="Genomic_DNA"/>
</dbReference>
<dbReference type="Gene3D" id="1.10.10.2840">
    <property type="entry name" value="PucR C-terminal helix-turn-helix domain"/>
    <property type="match status" value="1"/>
</dbReference>
<dbReference type="Proteomes" id="UP000182987">
    <property type="component" value="Chromosome"/>
</dbReference>